<dbReference type="OrthoDB" id="3249706at2759"/>
<sequence length="175" mass="19805">MGRRFCYPFADLSCFQRRSATALSSLTLQNFSAQDDQLFTEELTAALSLLPEIKALHIERFSLNIDPLLQALTYTKDHRDLLPNLTTLTLQPDQFCNDNAIYPKELAAMILSRWWPDMDESVDIDSQLAFDRSGLQRLQKVTLRGYRNAPVEIASVCGLTGLDVEFCNYEGSAYA</sequence>
<organism evidence="1 2">
    <name type="scientific">Gymnopus androsaceus JB14</name>
    <dbReference type="NCBI Taxonomy" id="1447944"/>
    <lineage>
        <taxon>Eukaryota</taxon>
        <taxon>Fungi</taxon>
        <taxon>Dikarya</taxon>
        <taxon>Basidiomycota</taxon>
        <taxon>Agaricomycotina</taxon>
        <taxon>Agaricomycetes</taxon>
        <taxon>Agaricomycetidae</taxon>
        <taxon>Agaricales</taxon>
        <taxon>Marasmiineae</taxon>
        <taxon>Omphalotaceae</taxon>
        <taxon>Gymnopus</taxon>
    </lineage>
</organism>
<dbReference type="AlphaFoldDB" id="A0A6A4GTB0"/>
<name>A0A6A4GTB0_9AGAR</name>
<reference evidence="1" key="1">
    <citation type="journal article" date="2019" name="Environ. Microbiol.">
        <title>Fungal ecological strategies reflected in gene transcription - a case study of two litter decomposers.</title>
        <authorList>
            <person name="Barbi F."/>
            <person name="Kohler A."/>
            <person name="Barry K."/>
            <person name="Baskaran P."/>
            <person name="Daum C."/>
            <person name="Fauchery L."/>
            <person name="Ihrmark K."/>
            <person name="Kuo A."/>
            <person name="LaButti K."/>
            <person name="Lipzen A."/>
            <person name="Morin E."/>
            <person name="Grigoriev I.V."/>
            <person name="Henrissat B."/>
            <person name="Lindahl B."/>
            <person name="Martin F."/>
        </authorList>
    </citation>
    <scope>NUCLEOTIDE SEQUENCE</scope>
    <source>
        <strain evidence="1">JB14</strain>
    </source>
</reference>
<evidence type="ECO:0000313" key="1">
    <source>
        <dbReference type="EMBL" id="KAE9389032.1"/>
    </source>
</evidence>
<evidence type="ECO:0000313" key="2">
    <source>
        <dbReference type="Proteomes" id="UP000799118"/>
    </source>
</evidence>
<proteinExistence type="predicted"/>
<protein>
    <recommendedName>
        <fullName evidence="3">F-box domain-containing protein</fullName>
    </recommendedName>
</protein>
<gene>
    <name evidence="1" type="ORF">BT96DRAFT_413929</name>
</gene>
<dbReference type="EMBL" id="ML769714">
    <property type="protein sequence ID" value="KAE9389032.1"/>
    <property type="molecule type" value="Genomic_DNA"/>
</dbReference>
<evidence type="ECO:0008006" key="3">
    <source>
        <dbReference type="Google" id="ProtNLM"/>
    </source>
</evidence>
<keyword evidence="2" id="KW-1185">Reference proteome</keyword>
<accession>A0A6A4GTB0</accession>
<dbReference type="Proteomes" id="UP000799118">
    <property type="component" value="Unassembled WGS sequence"/>
</dbReference>